<dbReference type="PANTHER" id="PTHR11782:SF92">
    <property type="entry name" value="APYRASE 7"/>
    <property type="match status" value="1"/>
</dbReference>
<dbReference type="PANTHER" id="PTHR11782">
    <property type="entry name" value="ADENOSINE/GUANOSINE DIPHOSPHATASE"/>
    <property type="match status" value="1"/>
</dbReference>
<keyword evidence="5" id="KW-1185">Reference proteome</keyword>
<dbReference type="Pfam" id="PF01150">
    <property type="entry name" value="GDA1_CD39"/>
    <property type="match status" value="1"/>
</dbReference>
<evidence type="ECO:0000256" key="1">
    <source>
        <dbReference type="ARBA" id="ARBA00009283"/>
    </source>
</evidence>
<evidence type="ECO:0000256" key="3">
    <source>
        <dbReference type="SAM" id="Phobius"/>
    </source>
</evidence>
<evidence type="ECO:0000313" key="4">
    <source>
        <dbReference type="EMBL" id="GJS87543.1"/>
    </source>
</evidence>
<reference evidence="4" key="1">
    <citation type="journal article" date="2022" name="Int. J. Mol. Sci.">
        <title>Draft Genome of Tanacetum Coccineum: Genomic Comparison of Closely Related Tanacetum-Family Plants.</title>
        <authorList>
            <person name="Yamashiro T."/>
            <person name="Shiraishi A."/>
            <person name="Nakayama K."/>
            <person name="Satake H."/>
        </authorList>
    </citation>
    <scope>NUCLEOTIDE SEQUENCE</scope>
</reference>
<name>A0ABQ4ZF51_9ASTR</name>
<dbReference type="InterPro" id="IPR000407">
    <property type="entry name" value="GDA1_CD39_NTPase"/>
</dbReference>
<dbReference type="Proteomes" id="UP001151760">
    <property type="component" value="Unassembled WGS sequence"/>
</dbReference>
<keyword evidence="2" id="KW-0378">Hydrolase</keyword>
<evidence type="ECO:0000256" key="2">
    <source>
        <dbReference type="ARBA" id="ARBA00022801"/>
    </source>
</evidence>
<keyword evidence="3" id="KW-1133">Transmembrane helix</keyword>
<feature type="transmembrane region" description="Helical" evidence="3">
    <location>
        <begin position="509"/>
        <end position="528"/>
    </location>
</feature>
<comment type="caution">
    <text evidence="4">The sequence shown here is derived from an EMBL/GenBank/DDBJ whole genome shotgun (WGS) entry which is preliminary data.</text>
</comment>
<reference evidence="4" key="2">
    <citation type="submission" date="2022-01" db="EMBL/GenBank/DDBJ databases">
        <authorList>
            <person name="Yamashiro T."/>
            <person name="Shiraishi A."/>
            <person name="Satake H."/>
            <person name="Nakayama K."/>
        </authorList>
    </citation>
    <scope>NUCLEOTIDE SEQUENCE</scope>
</reference>
<dbReference type="EMBL" id="BQNB010011206">
    <property type="protein sequence ID" value="GJS87543.1"/>
    <property type="molecule type" value="Genomic_DNA"/>
</dbReference>
<dbReference type="Gene3D" id="3.30.420.40">
    <property type="match status" value="1"/>
</dbReference>
<proteinExistence type="inferred from homology"/>
<keyword evidence="3" id="KW-0812">Transmembrane</keyword>
<dbReference type="Gene3D" id="3.30.420.150">
    <property type="entry name" value="Exopolyphosphatase. Domain 2"/>
    <property type="match status" value="1"/>
</dbReference>
<comment type="similarity">
    <text evidence="1">Belongs to the GDA1/CD39 NTPase family.</text>
</comment>
<evidence type="ECO:0000313" key="5">
    <source>
        <dbReference type="Proteomes" id="UP001151760"/>
    </source>
</evidence>
<keyword evidence="3" id="KW-0472">Membrane</keyword>
<accession>A0ABQ4ZF51</accession>
<protein>
    <submittedName>
        <fullName evidence="4">Probable apyrase 7</fullName>
    </submittedName>
</protein>
<gene>
    <name evidence="4" type="ORF">Tco_0770179</name>
</gene>
<organism evidence="4 5">
    <name type="scientific">Tanacetum coccineum</name>
    <dbReference type="NCBI Taxonomy" id="301880"/>
    <lineage>
        <taxon>Eukaryota</taxon>
        <taxon>Viridiplantae</taxon>
        <taxon>Streptophyta</taxon>
        <taxon>Embryophyta</taxon>
        <taxon>Tracheophyta</taxon>
        <taxon>Spermatophyta</taxon>
        <taxon>Magnoliopsida</taxon>
        <taxon>eudicotyledons</taxon>
        <taxon>Gunneridae</taxon>
        <taxon>Pentapetalae</taxon>
        <taxon>asterids</taxon>
        <taxon>campanulids</taxon>
        <taxon>Asterales</taxon>
        <taxon>Asteraceae</taxon>
        <taxon>Asteroideae</taxon>
        <taxon>Anthemideae</taxon>
        <taxon>Anthemidinae</taxon>
        <taxon>Tanacetum</taxon>
    </lineage>
</organism>
<feature type="transmembrane region" description="Helical" evidence="3">
    <location>
        <begin position="21"/>
        <end position="43"/>
    </location>
</feature>
<sequence>MEPKSPSKIKLQTLGPFHHFKFLKLPITVTTLIVLILIAYHLIRYPIFVTTGSYYTVVLDCGSSGTRVNVYEWMYKDSVFGSNSTLPVLVQDFTDDLAKSGNRKDGCAYHCLQTEPGLDKFVGNGSGVKGALEPLIRRAEKWVPYERRKDTPIFVLGTAGLRRLDEESVGRVLSDVEDVVKVHRFKYRKDWIRVLSGEEEAYYGWVALNWRMGMFGNSSRLDSLGLIDLGGSSLQVAIDIKEPRVDDHVFRSKIGSSEHDIMAVSLSAFGLNEAFDRTVVMLSRSRAFIEREFGNFEIRHPCLAYGFMQNYTCNNCFNGNSTLQRRETNTFLVNLVGEPNWEKCEVLARSAAINSSSPPDWSNVTDNSYCTGVPSMSGENIPNLVGGTHSAARFHALSGFFAVYNLLNLSSSDNLSKIWDKGEELCSRSLSGLTNTPVQQKYAEYLCFRVPYIVSLINNTLCLGDREIIFGPGDVSWTLGAAMVEGKDMWLSDTSRAQSFISDLRFKRVIFSPYFLFVVLVFLLFVVYRSQIKLPMLGRNVASLPSFIGPKRRPA</sequence>